<evidence type="ECO:0008006" key="4">
    <source>
        <dbReference type="Google" id="ProtNLM"/>
    </source>
</evidence>
<dbReference type="SUPFAM" id="SSF53474">
    <property type="entry name" value="alpha/beta-Hydrolases"/>
    <property type="match status" value="1"/>
</dbReference>
<reference evidence="2" key="1">
    <citation type="submission" date="2021-01" db="EMBL/GenBank/DDBJ databases">
        <authorList>
            <person name="Corre E."/>
            <person name="Pelletier E."/>
            <person name="Niang G."/>
            <person name="Scheremetjew M."/>
            <person name="Finn R."/>
            <person name="Kale V."/>
            <person name="Holt S."/>
            <person name="Cochrane G."/>
            <person name="Meng A."/>
            <person name="Brown T."/>
            <person name="Cohen L."/>
        </authorList>
    </citation>
    <scope>NUCLEOTIDE SEQUENCE</scope>
    <source>
        <strain evidence="2">CCMP644</strain>
    </source>
</reference>
<sequence>MGCGASKPSEAVQPAPTPEANNTKPAPASQPAADTGASKAAPAAPTPAAPVAGGQGVLPHPPPSGPKMKELSEQMAGDDLLVNMYYPEDIEKRTGAPLIVYQHGRGSTHHVYQAIFSRWVAMGYVVIFPYKKNSAVPGEDPPWPSTALDESPDGIEMQVALKKMISASSDTSSPFFGGRVDTKNVALGGHSMGGKSSICAGAQIEPRALLLHSPSCSSEGSEVYDLSKEQIEDRFKGLAKDKTPIMLVTSDEDVRQEAVLSIYEAEGLAACPRLYLQFSKEACELVHSTIIEHFKPPRTVFKPEFMANEGGREFMAHCYMGAGGVNDPSLKWGEVFMRLYLEKRGDKASAEYKMLFGDGPDSISKDKMISILKVSPGA</sequence>
<accession>A0A6T8N9F8</accession>
<evidence type="ECO:0000256" key="1">
    <source>
        <dbReference type="SAM" id="MobiDB-lite"/>
    </source>
</evidence>
<name>A0A6T8N9F8_HEMAN</name>
<feature type="region of interest" description="Disordered" evidence="1">
    <location>
        <begin position="1"/>
        <end position="70"/>
    </location>
</feature>
<dbReference type="AlphaFoldDB" id="A0A6T8N9F8"/>
<dbReference type="InterPro" id="IPR029058">
    <property type="entry name" value="AB_hydrolase_fold"/>
</dbReference>
<evidence type="ECO:0000313" key="3">
    <source>
        <dbReference type="EMBL" id="CAD8986198.1"/>
    </source>
</evidence>
<dbReference type="EMBL" id="HBFX01061682">
    <property type="protein sequence ID" value="CAD8986198.1"/>
    <property type="molecule type" value="Transcribed_RNA"/>
</dbReference>
<dbReference type="Gene3D" id="3.40.50.1820">
    <property type="entry name" value="alpha/beta hydrolase"/>
    <property type="match status" value="1"/>
</dbReference>
<dbReference type="EMBL" id="HBFX01061681">
    <property type="protein sequence ID" value="CAD8986197.1"/>
    <property type="molecule type" value="Transcribed_RNA"/>
</dbReference>
<evidence type="ECO:0000313" key="2">
    <source>
        <dbReference type="EMBL" id="CAD8986197.1"/>
    </source>
</evidence>
<organism evidence="2">
    <name type="scientific">Hemiselmis andersenii</name>
    <name type="common">Cryptophyte alga</name>
    <dbReference type="NCBI Taxonomy" id="464988"/>
    <lineage>
        <taxon>Eukaryota</taxon>
        <taxon>Cryptophyceae</taxon>
        <taxon>Cryptomonadales</taxon>
        <taxon>Hemiselmidaceae</taxon>
        <taxon>Hemiselmis</taxon>
    </lineage>
</organism>
<proteinExistence type="predicted"/>
<gene>
    <name evidence="2" type="ORF">HAND00432_LOCUS37210</name>
    <name evidence="3" type="ORF">HAND00432_LOCUS37211</name>
</gene>
<protein>
    <recommendedName>
        <fullName evidence="4">Chlorophyllase</fullName>
    </recommendedName>
</protein>
<feature type="compositionally biased region" description="Low complexity" evidence="1">
    <location>
        <begin position="31"/>
        <end position="43"/>
    </location>
</feature>